<evidence type="ECO:0000313" key="1">
    <source>
        <dbReference type="EMBL" id="KAF6081972.1"/>
    </source>
</evidence>
<name>A0A833YSW5_9CHIR</name>
<dbReference type="EMBL" id="JABVXQ010000013">
    <property type="protein sequence ID" value="KAF6081972.1"/>
    <property type="molecule type" value="Genomic_DNA"/>
</dbReference>
<gene>
    <name evidence="1" type="ORF">HJG60_008948</name>
</gene>
<dbReference type="AlphaFoldDB" id="A0A833YSW5"/>
<evidence type="ECO:0000313" key="2">
    <source>
        <dbReference type="Proteomes" id="UP000664940"/>
    </source>
</evidence>
<accession>A0A833YSW5</accession>
<reference evidence="1 2" key="1">
    <citation type="journal article" date="2020" name="Nature">
        <title>Six reference-quality genomes reveal evolution of bat adaptations.</title>
        <authorList>
            <person name="Jebb D."/>
            <person name="Huang Z."/>
            <person name="Pippel M."/>
            <person name="Hughes G.M."/>
            <person name="Lavrichenko K."/>
            <person name="Devanna P."/>
            <person name="Winkler S."/>
            <person name="Jermiin L.S."/>
            <person name="Skirmuntt E.C."/>
            <person name="Katzourakis A."/>
            <person name="Burkitt-Gray L."/>
            <person name="Ray D.A."/>
            <person name="Sullivan K.A.M."/>
            <person name="Roscito J.G."/>
            <person name="Kirilenko B.M."/>
            <person name="Davalos L.M."/>
            <person name="Corthals A.P."/>
            <person name="Power M.L."/>
            <person name="Jones G."/>
            <person name="Ransome R.D."/>
            <person name="Dechmann D.K.N."/>
            <person name="Locatelli A.G."/>
            <person name="Puechmaille S.J."/>
            <person name="Fedrigo O."/>
            <person name="Jarvis E.D."/>
            <person name="Hiller M."/>
            <person name="Vernes S.C."/>
            <person name="Myers E.W."/>
            <person name="Teeling E.C."/>
        </authorList>
    </citation>
    <scope>NUCLEOTIDE SEQUENCE [LARGE SCALE GENOMIC DNA]</scope>
    <source>
        <strain evidence="1">Bat1K_MPI-CBG_1</strain>
    </source>
</reference>
<comment type="caution">
    <text evidence="1">The sequence shown here is derived from an EMBL/GenBank/DDBJ whole genome shotgun (WGS) entry which is preliminary data.</text>
</comment>
<organism evidence="1 2">
    <name type="scientific">Phyllostomus discolor</name>
    <name type="common">pale spear-nosed bat</name>
    <dbReference type="NCBI Taxonomy" id="89673"/>
    <lineage>
        <taxon>Eukaryota</taxon>
        <taxon>Metazoa</taxon>
        <taxon>Chordata</taxon>
        <taxon>Craniata</taxon>
        <taxon>Vertebrata</taxon>
        <taxon>Euteleostomi</taxon>
        <taxon>Mammalia</taxon>
        <taxon>Eutheria</taxon>
        <taxon>Laurasiatheria</taxon>
        <taxon>Chiroptera</taxon>
        <taxon>Yangochiroptera</taxon>
        <taxon>Phyllostomidae</taxon>
        <taxon>Phyllostominae</taxon>
        <taxon>Phyllostomus</taxon>
    </lineage>
</organism>
<dbReference type="Proteomes" id="UP000664940">
    <property type="component" value="Unassembled WGS sequence"/>
</dbReference>
<protein>
    <submittedName>
        <fullName evidence="1">Uncharacterized protein</fullName>
    </submittedName>
</protein>
<sequence length="152" mass="15534">MPSVPGSLSPLISKAGLIPCAVACWSLRSERSGGAPFPEAKCMIGPISCICGTCPGLFTQRGEGALLGSSFLRSEPSEDPCSEHMSLTPRPCSGGCRSLPCPSWAQRPAGPALSDSTLAASVSCCSVSLVTTTWTSVAVRGRSHSAPGVCLH</sequence>
<proteinExistence type="predicted"/>